<protein>
    <submittedName>
        <fullName evidence="2">Uncharacterized protein</fullName>
    </submittedName>
</protein>
<reference evidence="2 3" key="1">
    <citation type="submission" date="2024-01" db="EMBL/GenBank/DDBJ databases">
        <title>Complete genome of Cladobotryum mycophilum ATHUM6906.</title>
        <authorList>
            <person name="Christinaki A.C."/>
            <person name="Myridakis A.I."/>
            <person name="Kouvelis V.N."/>
        </authorList>
    </citation>
    <scope>NUCLEOTIDE SEQUENCE [LARGE SCALE GENOMIC DNA]</scope>
    <source>
        <strain evidence="2 3">ATHUM6906</strain>
    </source>
</reference>
<comment type="caution">
    <text evidence="2">The sequence shown here is derived from an EMBL/GenBank/DDBJ whole genome shotgun (WGS) entry which is preliminary data.</text>
</comment>
<name>A0ABR0SBX5_9HYPO</name>
<evidence type="ECO:0000313" key="3">
    <source>
        <dbReference type="Proteomes" id="UP001338125"/>
    </source>
</evidence>
<sequence length="188" mass="21258">MPGDTRLDRKWQPSMLEDDDDMMEWQKVVIQVLNYMIEHGTRYGFVITDANLVVLRLARATIHGGLARDRPRRNIAAGPGHQSQPSDASMASTNDSSSSYGDGDPTRWHFHDPEYAVIPWGSHGTGVLTIKLAFWCLSLMATNRDRWIDYSYPQLHSWRRAENGFVHNTSGATKASLSPEDVYKEPNP</sequence>
<organism evidence="2 3">
    <name type="scientific">Cladobotryum mycophilum</name>
    <dbReference type="NCBI Taxonomy" id="491253"/>
    <lineage>
        <taxon>Eukaryota</taxon>
        <taxon>Fungi</taxon>
        <taxon>Dikarya</taxon>
        <taxon>Ascomycota</taxon>
        <taxon>Pezizomycotina</taxon>
        <taxon>Sordariomycetes</taxon>
        <taxon>Hypocreomycetidae</taxon>
        <taxon>Hypocreales</taxon>
        <taxon>Hypocreaceae</taxon>
        <taxon>Cladobotryum</taxon>
    </lineage>
</organism>
<proteinExistence type="predicted"/>
<dbReference type="EMBL" id="JAVFKD010000014">
    <property type="protein sequence ID" value="KAK5989677.1"/>
    <property type="molecule type" value="Genomic_DNA"/>
</dbReference>
<evidence type="ECO:0000256" key="1">
    <source>
        <dbReference type="SAM" id="MobiDB-lite"/>
    </source>
</evidence>
<feature type="compositionally biased region" description="Low complexity" evidence="1">
    <location>
        <begin position="86"/>
        <end position="99"/>
    </location>
</feature>
<evidence type="ECO:0000313" key="2">
    <source>
        <dbReference type="EMBL" id="KAK5989677.1"/>
    </source>
</evidence>
<gene>
    <name evidence="2" type="ORF">PT974_07932</name>
</gene>
<dbReference type="Proteomes" id="UP001338125">
    <property type="component" value="Unassembled WGS sequence"/>
</dbReference>
<accession>A0ABR0SBX5</accession>
<keyword evidence="3" id="KW-1185">Reference proteome</keyword>
<feature type="region of interest" description="Disordered" evidence="1">
    <location>
        <begin position="69"/>
        <end position="104"/>
    </location>
</feature>